<accession>A0A818QN27</accession>
<dbReference type="AlphaFoldDB" id="A0A818QN27"/>
<reference evidence="2" key="1">
    <citation type="submission" date="2021-02" db="EMBL/GenBank/DDBJ databases">
        <authorList>
            <person name="Nowell W R."/>
        </authorList>
    </citation>
    <scope>NUCLEOTIDE SEQUENCE</scope>
</reference>
<dbReference type="EMBL" id="CAJNYU010004051">
    <property type="protein sequence ID" value="CAF3720853.1"/>
    <property type="molecule type" value="Genomic_DNA"/>
</dbReference>
<keyword evidence="1" id="KW-0472">Membrane</keyword>
<evidence type="ECO:0000313" key="3">
    <source>
        <dbReference type="EMBL" id="CAF3720853.1"/>
    </source>
</evidence>
<dbReference type="Proteomes" id="UP000663833">
    <property type="component" value="Unassembled WGS sequence"/>
</dbReference>
<evidence type="ECO:0000313" key="2">
    <source>
        <dbReference type="EMBL" id="CAF3643063.1"/>
    </source>
</evidence>
<dbReference type="EMBL" id="CAJNYD010004852">
    <property type="protein sequence ID" value="CAF3643063.1"/>
    <property type="molecule type" value="Genomic_DNA"/>
</dbReference>
<protein>
    <submittedName>
        <fullName evidence="2">Uncharacterized protein</fullName>
    </submittedName>
</protein>
<keyword evidence="1" id="KW-0812">Transmembrane</keyword>
<feature type="transmembrane region" description="Helical" evidence="1">
    <location>
        <begin position="218"/>
        <end position="237"/>
    </location>
</feature>
<organism evidence="2 4">
    <name type="scientific">Rotaria socialis</name>
    <dbReference type="NCBI Taxonomy" id="392032"/>
    <lineage>
        <taxon>Eukaryota</taxon>
        <taxon>Metazoa</taxon>
        <taxon>Spiralia</taxon>
        <taxon>Gnathifera</taxon>
        <taxon>Rotifera</taxon>
        <taxon>Eurotatoria</taxon>
        <taxon>Bdelloidea</taxon>
        <taxon>Philodinida</taxon>
        <taxon>Philodinidae</taxon>
        <taxon>Rotaria</taxon>
    </lineage>
</organism>
<name>A0A818QN27_9BILA</name>
<comment type="caution">
    <text evidence="2">The sequence shown here is derived from an EMBL/GenBank/DDBJ whole genome shotgun (WGS) entry which is preliminary data.</text>
</comment>
<evidence type="ECO:0000313" key="4">
    <source>
        <dbReference type="Proteomes" id="UP000663833"/>
    </source>
</evidence>
<proteinExistence type="predicted"/>
<dbReference type="Proteomes" id="UP000663869">
    <property type="component" value="Unassembled WGS sequence"/>
</dbReference>
<sequence length="361" mass="41017">MSSISSLPMMTNNKFYHYQRIRSLEKIDQIDHVNHNQVNLNESSTDEHNVCAAQPFNIDIPKILSNSDSNPQQNSSATITTIDITRFISSWERTSRKDEHHHYDNNSPELNSFQITFTIPYEIQKESIYNKTVYIIDATHNQLLASITDICINESSFIINYSTTKPLPHNICLYLVLNVTSLMTLRDIVFCRTIDDSYMSPSPSNISETGHVVGPSQFFILSQCIIIFIMMFIIYAVQTARQKSLVNRVGQRFIRSRPYIAVFGSRPSVHVQNNTGSVSADPATTLESGLNHLIFQCHLSSLVNHQLPAPIEEQILSATDLTSTSYDRRATRTLLSRDLINVKEFTKRMSAANESFNDTEL</sequence>
<evidence type="ECO:0000256" key="1">
    <source>
        <dbReference type="SAM" id="Phobius"/>
    </source>
</evidence>
<gene>
    <name evidence="3" type="ORF">FME351_LOCUS29044</name>
    <name evidence="2" type="ORF">LUA448_LOCUS32558</name>
</gene>
<keyword evidence="1" id="KW-1133">Transmembrane helix</keyword>